<dbReference type="AlphaFoldDB" id="A0AAN9SG13"/>
<protein>
    <submittedName>
        <fullName evidence="1">Uncharacterized protein</fullName>
    </submittedName>
</protein>
<comment type="caution">
    <text evidence="1">The sequence shown here is derived from an EMBL/GenBank/DDBJ whole genome shotgun (WGS) entry which is preliminary data.</text>
</comment>
<proteinExistence type="predicted"/>
<name>A0AAN9SG13_PSOTE</name>
<sequence length="114" mass="12823">MDAFRLRCLLARSNQAKLGLTISVPEGVLVAPLDLGSGELEENSSSEGTPKFPLITILEYEWVDGEVAMYKLTYTMTETCMLFKNANHVCLFEDSKDIHFNTRAFQSEEEPNLT</sequence>
<reference evidence="1 2" key="1">
    <citation type="submission" date="2024-01" db="EMBL/GenBank/DDBJ databases">
        <title>The genomes of 5 underutilized Papilionoideae crops provide insights into root nodulation and disease resistanc.</title>
        <authorList>
            <person name="Jiang F."/>
        </authorList>
    </citation>
    <scope>NUCLEOTIDE SEQUENCE [LARGE SCALE GENOMIC DNA]</scope>
    <source>
        <strain evidence="1">DUOXIRENSHENG_FW03</strain>
        <tissue evidence="1">Leaves</tissue>
    </source>
</reference>
<organism evidence="1 2">
    <name type="scientific">Psophocarpus tetragonolobus</name>
    <name type="common">Winged bean</name>
    <name type="synonym">Dolichos tetragonolobus</name>
    <dbReference type="NCBI Taxonomy" id="3891"/>
    <lineage>
        <taxon>Eukaryota</taxon>
        <taxon>Viridiplantae</taxon>
        <taxon>Streptophyta</taxon>
        <taxon>Embryophyta</taxon>
        <taxon>Tracheophyta</taxon>
        <taxon>Spermatophyta</taxon>
        <taxon>Magnoliopsida</taxon>
        <taxon>eudicotyledons</taxon>
        <taxon>Gunneridae</taxon>
        <taxon>Pentapetalae</taxon>
        <taxon>rosids</taxon>
        <taxon>fabids</taxon>
        <taxon>Fabales</taxon>
        <taxon>Fabaceae</taxon>
        <taxon>Papilionoideae</taxon>
        <taxon>50 kb inversion clade</taxon>
        <taxon>NPAAA clade</taxon>
        <taxon>indigoferoid/millettioid clade</taxon>
        <taxon>Phaseoleae</taxon>
        <taxon>Psophocarpus</taxon>
    </lineage>
</organism>
<keyword evidence="2" id="KW-1185">Reference proteome</keyword>
<gene>
    <name evidence="1" type="ORF">VNO78_16298</name>
</gene>
<evidence type="ECO:0000313" key="1">
    <source>
        <dbReference type="EMBL" id="KAK7395731.1"/>
    </source>
</evidence>
<dbReference type="Proteomes" id="UP001386955">
    <property type="component" value="Unassembled WGS sequence"/>
</dbReference>
<dbReference type="EMBL" id="JAYMYS010000004">
    <property type="protein sequence ID" value="KAK7395731.1"/>
    <property type="molecule type" value="Genomic_DNA"/>
</dbReference>
<evidence type="ECO:0000313" key="2">
    <source>
        <dbReference type="Proteomes" id="UP001386955"/>
    </source>
</evidence>
<accession>A0AAN9SG13</accession>